<comment type="caution">
    <text evidence="1">The sequence shown here is derived from an EMBL/GenBank/DDBJ whole genome shotgun (WGS) entry which is preliminary data.</text>
</comment>
<dbReference type="SUPFAM" id="SSF144059">
    <property type="entry name" value="ImpE-like"/>
    <property type="match status" value="1"/>
</dbReference>
<dbReference type="InterPro" id="IPR009211">
    <property type="entry name" value="TagJ"/>
</dbReference>
<accession>A0ABU1N322</accession>
<organism evidence="1 2">
    <name type="scientific">Caulobacter rhizosphaerae</name>
    <dbReference type="NCBI Taxonomy" id="2010972"/>
    <lineage>
        <taxon>Bacteria</taxon>
        <taxon>Pseudomonadati</taxon>
        <taxon>Pseudomonadota</taxon>
        <taxon>Alphaproteobacteria</taxon>
        <taxon>Caulobacterales</taxon>
        <taxon>Caulobacteraceae</taxon>
        <taxon>Caulobacter</taxon>
    </lineage>
</organism>
<gene>
    <name evidence="1" type="ORF">J2800_003614</name>
</gene>
<evidence type="ECO:0000313" key="1">
    <source>
        <dbReference type="EMBL" id="MDR6532854.1"/>
    </source>
</evidence>
<dbReference type="Pfam" id="PF07024">
    <property type="entry name" value="ImpE"/>
    <property type="match status" value="1"/>
</dbReference>
<dbReference type="PIRSF" id="PIRSF029288">
    <property type="entry name" value="SciE_ImpE"/>
    <property type="match status" value="1"/>
</dbReference>
<dbReference type="Proteomes" id="UP001262754">
    <property type="component" value="Unassembled WGS sequence"/>
</dbReference>
<dbReference type="RefSeq" id="WP_056750353.1">
    <property type="nucleotide sequence ID" value="NZ_JAVDRL010000010.1"/>
</dbReference>
<reference evidence="1 2" key="1">
    <citation type="submission" date="2023-07" db="EMBL/GenBank/DDBJ databases">
        <title>Sorghum-associated microbial communities from plants grown in Nebraska, USA.</title>
        <authorList>
            <person name="Schachtman D."/>
        </authorList>
    </citation>
    <scope>NUCLEOTIDE SEQUENCE [LARGE SCALE GENOMIC DNA]</scope>
    <source>
        <strain evidence="1 2">DS2154</strain>
    </source>
</reference>
<proteinExistence type="predicted"/>
<name>A0ABU1N322_9CAUL</name>
<keyword evidence="2" id="KW-1185">Reference proteome</keyword>
<protein>
    <submittedName>
        <fullName evidence="1">Type VI secretion system protein ImpE</fullName>
    </submittedName>
</protein>
<dbReference type="Gene3D" id="1.25.40.10">
    <property type="entry name" value="Tetratricopeptide repeat domain"/>
    <property type="match status" value="1"/>
</dbReference>
<dbReference type="InterPro" id="IPR011990">
    <property type="entry name" value="TPR-like_helical_dom_sf"/>
</dbReference>
<evidence type="ECO:0000313" key="2">
    <source>
        <dbReference type="Proteomes" id="UP001262754"/>
    </source>
</evidence>
<dbReference type="EMBL" id="JAVDRL010000010">
    <property type="protein sequence ID" value="MDR6532854.1"/>
    <property type="molecule type" value="Genomic_DNA"/>
</dbReference>
<sequence>MPNADDLLRAGDLDGARQALVERVRRAPDDQPSRMFLFQLFCILGEWDKAKAQLKVLTQLSPEAQMLAVAYNLAIDAEIEREKAFAGQVPPALLVNTSPWAGDLAVALGAGLQGRIDDAEAARLRAFDAAPDTPGRFNDQDFDWIADADPRFGPAFEAVIHGRWGLVPFDAVRKITSDGPQDLRDLVWLPVEIEFKTGQGVAAILPVRYPATQDATDANLLLARATDWREGSRGAEGLGQKLWSLGNGEDVGILALRHLAFA</sequence>